<evidence type="ECO:0000256" key="7">
    <source>
        <dbReference type="ARBA" id="ARBA00023237"/>
    </source>
</evidence>
<feature type="chain" id="PRO_5045297477" description="TonB-dependent receptor" evidence="9">
    <location>
        <begin position="28"/>
        <end position="989"/>
    </location>
</feature>
<dbReference type="PANTHER" id="PTHR30069:SF53">
    <property type="entry name" value="COLICIN I RECEPTOR-RELATED"/>
    <property type="match status" value="1"/>
</dbReference>
<evidence type="ECO:0000313" key="10">
    <source>
        <dbReference type="EMBL" id="MFC3097328.1"/>
    </source>
</evidence>
<keyword evidence="11" id="KW-1185">Reference proteome</keyword>
<organism evidence="10 11">
    <name type="scientific">Alteraurantiacibacter palmitatis</name>
    <dbReference type="NCBI Taxonomy" id="2054628"/>
    <lineage>
        <taxon>Bacteria</taxon>
        <taxon>Pseudomonadati</taxon>
        <taxon>Pseudomonadota</taxon>
        <taxon>Alphaproteobacteria</taxon>
        <taxon>Sphingomonadales</taxon>
        <taxon>Erythrobacteraceae</taxon>
        <taxon>Alteraurantiacibacter</taxon>
    </lineage>
</organism>
<dbReference type="SUPFAM" id="SSF56935">
    <property type="entry name" value="Porins"/>
    <property type="match status" value="2"/>
</dbReference>
<evidence type="ECO:0000256" key="9">
    <source>
        <dbReference type="SAM" id="SignalP"/>
    </source>
</evidence>
<keyword evidence="5 9" id="KW-0732">Signal</keyword>
<keyword evidence="4" id="KW-0812">Transmembrane</keyword>
<comment type="caution">
    <text evidence="10">The sequence shown here is derived from an EMBL/GenBank/DDBJ whole genome shotgun (WGS) entry which is preliminary data.</text>
</comment>
<dbReference type="RefSeq" id="WP_336926089.1">
    <property type="nucleotide sequence ID" value="NZ_JBANRO010000006.1"/>
</dbReference>
<evidence type="ECO:0000256" key="2">
    <source>
        <dbReference type="ARBA" id="ARBA00022448"/>
    </source>
</evidence>
<dbReference type="Gene3D" id="2.170.130.10">
    <property type="entry name" value="TonB-dependent receptor, plug domain"/>
    <property type="match status" value="1"/>
</dbReference>
<evidence type="ECO:0000256" key="5">
    <source>
        <dbReference type="ARBA" id="ARBA00022729"/>
    </source>
</evidence>
<feature type="region of interest" description="Disordered" evidence="8">
    <location>
        <begin position="635"/>
        <end position="658"/>
    </location>
</feature>
<evidence type="ECO:0000256" key="4">
    <source>
        <dbReference type="ARBA" id="ARBA00022692"/>
    </source>
</evidence>
<accession>A0ABV7E3W4</accession>
<evidence type="ECO:0000256" key="6">
    <source>
        <dbReference type="ARBA" id="ARBA00023136"/>
    </source>
</evidence>
<evidence type="ECO:0008006" key="12">
    <source>
        <dbReference type="Google" id="ProtNLM"/>
    </source>
</evidence>
<dbReference type="EMBL" id="JBHRST010000008">
    <property type="protein sequence ID" value="MFC3097328.1"/>
    <property type="molecule type" value="Genomic_DNA"/>
</dbReference>
<evidence type="ECO:0000313" key="11">
    <source>
        <dbReference type="Proteomes" id="UP001595456"/>
    </source>
</evidence>
<keyword evidence="6" id="KW-0472">Membrane</keyword>
<dbReference type="InterPro" id="IPR039426">
    <property type="entry name" value="TonB-dep_rcpt-like"/>
</dbReference>
<dbReference type="PANTHER" id="PTHR30069">
    <property type="entry name" value="TONB-DEPENDENT OUTER MEMBRANE RECEPTOR"/>
    <property type="match status" value="1"/>
</dbReference>
<keyword evidence="7" id="KW-0998">Cell outer membrane</keyword>
<proteinExistence type="predicted"/>
<evidence type="ECO:0000256" key="1">
    <source>
        <dbReference type="ARBA" id="ARBA00004571"/>
    </source>
</evidence>
<keyword evidence="2" id="KW-0813">Transport</keyword>
<name>A0ABV7E3W4_9SPHN</name>
<evidence type="ECO:0000256" key="3">
    <source>
        <dbReference type="ARBA" id="ARBA00022452"/>
    </source>
</evidence>
<sequence length="989" mass="102461">MRLSASSSLRALAIGLIALPCSPAALAQASDAPVTAQDGASSTQPAEADTFDSDTIFVLGSRLIGQVDAPQPALLELGEADIAAYGASSIADLIQALGPQVTSARGRGGGFPVILVNGVRIGSFRELRSYPPEAIEKFEVFPEEVALRYGYSADQRVINVILKRSYASFEIEGDYGQPFDGGYSTQDLEATYLRIAGDSRLNINLGWNNSSTLTEAERGVIQSGGVPDLATDPDPALYRSLVADSAGVEATLNWSTKLGADHSLAVNATFERDDSLRLQGLDTVLLTDPDGNSVLRSFNADDPLSVDNRSTSYASAATLTLNLGDWEVITTADVGRSNSNSAIQRRVNTAALVAAAANGTLALDADLGTFADAGFDEARTSTTTANTLSTLRGRPLYLPGGDVSVTVDAGYNWNRIESEDTRNPGPQTLLKRGNVNGGANITVPITSRAEDFGAALGDISFNAGAGIDHLSDFGTLYDWNVGLSWGITETLTLSATYVDRDAAPSLGQLGNPEIATLNVPVFDLVNNETVLVTVISGGNPLLPAQSQKDWKLGAQWALPFLENARFSVDYLRNSSRNVAAAFPVLTPAIEAAFPSRVTRDLAGNLVQIDQRPITLAAREEERLQFGFNVSGQIGTAAPQGGGAPAGRSGGAPASGPAGGPVGGAVGGFAGMPGAPAAAGTGMGTNGPPAGFRPNPEAVARMRATFCEGDGTLLRTQLNAAIRAAASGGEPPRDANGQPVNFPPQLLERLAGEDGVIDEQEFANLREQACADPAQAPAAGGGFAMGGAPAGAPPAAGPPAGGPPAGAGGFGGGGGGIPGMGRFGGGGGGAAGRWFVNLQYNLELRNDVLIAPGGPVLDLLDGDALSGGGQARHSGNLRVGTFYNGYGLIWNGTYTGKSRINGTGLPGSTDLTFNDYFTLNVRSFVDLGQRTKLVEAIPFLAGSRISFDVDNIFNARQRVTDSAGLVPLRYQPFLIDPVGRSFEIEFRKLF</sequence>
<keyword evidence="3" id="KW-1134">Transmembrane beta strand</keyword>
<reference evidence="11" key="1">
    <citation type="journal article" date="2019" name="Int. J. Syst. Evol. Microbiol.">
        <title>The Global Catalogue of Microorganisms (GCM) 10K type strain sequencing project: providing services to taxonomists for standard genome sequencing and annotation.</title>
        <authorList>
            <consortium name="The Broad Institute Genomics Platform"/>
            <consortium name="The Broad Institute Genome Sequencing Center for Infectious Disease"/>
            <person name="Wu L."/>
            <person name="Ma J."/>
        </authorList>
    </citation>
    <scope>NUCLEOTIDE SEQUENCE [LARGE SCALE GENOMIC DNA]</scope>
    <source>
        <strain evidence="11">KCTC 52607</strain>
    </source>
</reference>
<feature type="compositionally biased region" description="Gly residues" evidence="8">
    <location>
        <begin position="639"/>
        <end position="649"/>
    </location>
</feature>
<dbReference type="Proteomes" id="UP001595456">
    <property type="component" value="Unassembled WGS sequence"/>
</dbReference>
<dbReference type="Gene3D" id="2.40.170.20">
    <property type="entry name" value="TonB-dependent receptor, beta-barrel domain"/>
    <property type="match status" value="2"/>
</dbReference>
<evidence type="ECO:0000256" key="8">
    <source>
        <dbReference type="SAM" id="MobiDB-lite"/>
    </source>
</evidence>
<protein>
    <recommendedName>
        <fullName evidence="12">TonB-dependent receptor</fullName>
    </recommendedName>
</protein>
<dbReference type="InterPro" id="IPR036942">
    <property type="entry name" value="Beta-barrel_TonB_sf"/>
</dbReference>
<feature type="region of interest" description="Disordered" evidence="8">
    <location>
        <begin position="789"/>
        <end position="808"/>
    </location>
</feature>
<comment type="subcellular location">
    <subcellularLocation>
        <location evidence="1">Cell outer membrane</location>
        <topology evidence="1">Multi-pass membrane protein</topology>
    </subcellularLocation>
</comment>
<feature type="signal peptide" evidence="9">
    <location>
        <begin position="1"/>
        <end position="27"/>
    </location>
</feature>
<feature type="compositionally biased region" description="Pro residues" evidence="8">
    <location>
        <begin position="790"/>
        <end position="801"/>
    </location>
</feature>
<dbReference type="InterPro" id="IPR037066">
    <property type="entry name" value="Plug_dom_sf"/>
</dbReference>
<gene>
    <name evidence="10" type="ORF">ACFODU_05870</name>
</gene>